<dbReference type="Proteomes" id="UP001054889">
    <property type="component" value="Unassembled WGS sequence"/>
</dbReference>
<proteinExistence type="predicted"/>
<comment type="caution">
    <text evidence="8">The sequence shown here is derived from an EMBL/GenBank/DDBJ whole genome shotgun (WGS) entry which is preliminary data.</text>
</comment>
<keyword evidence="9" id="KW-1185">Reference proteome</keyword>
<dbReference type="InterPro" id="IPR039218">
    <property type="entry name" value="REM_fam"/>
</dbReference>
<evidence type="ECO:0000313" key="9">
    <source>
        <dbReference type="Proteomes" id="UP001054889"/>
    </source>
</evidence>
<reference evidence="8" key="1">
    <citation type="journal article" date="2018" name="DNA Res.">
        <title>Multiple hybrid de novo genome assembly of finger millet, an orphan allotetraploid crop.</title>
        <authorList>
            <person name="Hatakeyama M."/>
            <person name="Aluri S."/>
            <person name="Balachadran M.T."/>
            <person name="Sivarajan S.R."/>
            <person name="Patrignani A."/>
            <person name="Gruter S."/>
            <person name="Poveda L."/>
            <person name="Shimizu-Inatsugi R."/>
            <person name="Baeten J."/>
            <person name="Francoijs K.J."/>
            <person name="Nataraja K.N."/>
            <person name="Reddy Y.A.N."/>
            <person name="Phadnis S."/>
            <person name="Ravikumar R.L."/>
            <person name="Schlapbach R."/>
            <person name="Sreeman S.M."/>
            <person name="Shimizu K.K."/>
        </authorList>
    </citation>
    <scope>NUCLEOTIDE SEQUENCE</scope>
</reference>
<evidence type="ECO:0000313" key="8">
    <source>
        <dbReference type="EMBL" id="GJN38480.1"/>
    </source>
</evidence>
<organism evidence="8 9">
    <name type="scientific">Eleusine coracana subsp. coracana</name>
    <dbReference type="NCBI Taxonomy" id="191504"/>
    <lineage>
        <taxon>Eukaryota</taxon>
        <taxon>Viridiplantae</taxon>
        <taxon>Streptophyta</taxon>
        <taxon>Embryophyta</taxon>
        <taxon>Tracheophyta</taxon>
        <taxon>Spermatophyta</taxon>
        <taxon>Magnoliopsida</taxon>
        <taxon>Liliopsida</taxon>
        <taxon>Poales</taxon>
        <taxon>Poaceae</taxon>
        <taxon>PACMAD clade</taxon>
        <taxon>Chloridoideae</taxon>
        <taxon>Cynodonteae</taxon>
        <taxon>Eleusininae</taxon>
        <taxon>Eleusine</taxon>
    </lineage>
</organism>
<name>A0AAV5FUS0_ELECO</name>
<reference evidence="8" key="2">
    <citation type="submission" date="2021-12" db="EMBL/GenBank/DDBJ databases">
        <title>Resequencing data analysis of finger millet.</title>
        <authorList>
            <person name="Hatakeyama M."/>
            <person name="Aluri S."/>
            <person name="Balachadran M.T."/>
            <person name="Sivarajan S.R."/>
            <person name="Poveda L."/>
            <person name="Shimizu-Inatsugi R."/>
            <person name="Schlapbach R."/>
            <person name="Sreeman S.M."/>
            <person name="Shimizu K.K."/>
        </authorList>
    </citation>
    <scope>NUCLEOTIDE SEQUENCE</scope>
</reference>
<dbReference type="Pfam" id="PF02362">
    <property type="entry name" value="B3"/>
    <property type="match status" value="1"/>
</dbReference>
<evidence type="ECO:0000256" key="1">
    <source>
        <dbReference type="ARBA" id="ARBA00004123"/>
    </source>
</evidence>
<dbReference type="PANTHER" id="PTHR31674">
    <property type="entry name" value="B3 DOMAIN-CONTAINING PROTEIN REM-LIKE 3-RELATED"/>
    <property type="match status" value="1"/>
</dbReference>
<dbReference type="SMART" id="SM01019">
    <property type="entry name" value="B3"/>
    <property type="match status" value="2"/>
</dbReference>
<evidence type="ECO:0000256" key="5">
    <source>
        <dbReference type="ARBA" id="ARBA00023163"/>
    </source>
</evidence>
<keyword evidence="2" id="KW-0677">Repeat</keyword>
<evidence type="ECO:0000256" key="6">
    <source>
        <dbReference type="ARBA" id="ARBA00023242"/>
    </source>
</evidence>
<accession>A0AAV5FUS0</accession>
<gene>
    <name evidence="8" type="primary">gb27524</name>
    <name evidence="8" type="ORF">PR202_gb27524</name>
</gene>
<keyword evidence="5" id="KW-0804">Transcription</keyword>
<protein>
    <recommendedName>
        <fullName evidence="7">TF-B3 domain-containing protein</fullName>
    </recommendedName>
</protein>
<dbReference type="EMBL" id="BQKI01000096">
    <property type="protein sequence ID" value="GJN38480.1"/>
    <property type="molecule type" value="Genomic_DNA"/>
</dbReference>
<keyword evidence="6" id="KW-0539">Nucleus</keyword>
<evidence type="ECO:0000256" key="2">
    <source>
        <dbReference type="ARBA" id="ARBA00022737"/>
    </source>
</evidence>
<dbReference type="AlphaFoldDB" id="A0AAV5FUS0"/>
<comment type="subcellular location">
    <subcellularLocation>
        <location evidence="1">Nucleus</location>
    </subcellularLocation>
</comment>
<dbReference type="PANTHER" id="PTHR31674:SF62">
    <property type="entry name" value="B3 DOMAIN-CONTAINING PROTEIN REM14-RELATED"/>
    <property type="match status" value="1"/>
</dbReference>
<dbReference type="GO" id="GO:0003677">
    <property type="term" value="F:DNA binding"/>
    <property type="evidence" value="ECO:0007669"/>
    <property type="project" value="UniProtKB-KW"/>
</dbReference>
<dbReference type="Gene3D" id="2.40.330.10">
    <property type="entry name" value="DNA-binding pseudobarrel domain"/>
    <property type="match status" value="2"/>
</dbReference>
<dbReference type="InterPro" id="IPR003340">
    <property type="entry name" value="B3_DNA-bd"/>
</dbReference>
<evidence type="ECO:0000256" key="4">
    <source>
        <dbReference type="ARBA" id="ARBA00023125"/>
    </source>
</evidence>
<dbReference type="GO" id="GO:0005634">
    <property type="term" value="C:nucleus"/>
    <property type="evidence" value="ECO:0007669"/>
    <property type="project" value="UniProtKB-SubCell"/>
</dbReference>
<dbReference type="CDD" id="cd10017">
    <property type="entry name" value="B3_DNA"/>
    <property type="match status" value="1"/>
</dbReference>
<dbReference type="InterPro" id="IPR015300">
    <property type="entry name" value="DNA-bd_pseudobarrel_sf"/>
</dbReference>
<evidence type="ECO:0000259" key="7">
    <source>
        <dbReference type="PROSITE" id="PS50863"/>
    </source>
</evidence>
<dbReference type="SUPFAM" id="SSF101936">
    <property type="entry name" value="DNA-binding pseudobarrel domain"/>
    <property type="match status" value="2"/>
</dbReference>
<sequence length="221" mass="23953">MAAPGNVAARRDTRVLLPFTCDSLRIPDELAEEIGATDAYVAVPICKGKVQRVEIGKDGDGAFLGRGWPEIAAKFGIGAGWFLVLRHHGRGMLTLKAFDDSGCLRELPASTPAAAVEATTCSRDTTYRPQFLSLLPQDSMGKMSLPPTFCKAIGIISEHCMITLKKASSTWQTRLARYPNCVHVGGSGWKTFCKENGIKVGDICTINIIEPMLWQVVVTAQ</sequence>
<evidence type="ECO:0000256" key="3">
    <source>
        <dbReference type="ARBA" id="ARBA00023015"/>
    </source>
</evidence>
<keyword evidence="4" id="KW-0238">DNA-binding</keyword>
<feature type="domain" description="TF-B3" evidence="7">
    <location>
        <begin position="128"/>
        <end position="221"/>
    </location>
</feature>
<dbReference type="PROSITE" id="PS50863">
    <property type="entry name" value="B3"/>
    <property type="match status" value="1"/>
</dbReference>
<keyword evidence="3" id="KW-0805">Transcription regulation</keyword>